<evidence type="ECO:0000313" key="3">
    <source>
        <dbReference type="Proteomes" id="UP000663854"/>
    </source>
</evidence>
<evidence type="ECO:0000313" key="2">
    <source>
        <dbReference type="EMBL" id="CAF1416924.1"/>
    </source>
</evidence>
<dbReference type="AlphaFoldDB" id="A0A815MIN8"/>
<name>A0A815MIN8_9BILA</name>
<evidence type="ECO:0000256" key="1">
    <source>
        <dbReference type="SAM" id="MobiDB-lite"/>
    </source>
</evidence>
<comment type="caution">
    <text evidence="2">The sequence shown here is derived from an EMBL/GenBank/DDBJ whole genome shotgun (WGS) entry which is preliminary data.</text>
</comment>
<feature type="region of interest" description="Disordered" evidence="1">
    <location>
        <begin position="22"/>
        <end position="56"/>
    </location>
</feature>
<reference evidence="2" key="1">
    <citation type="submission" date="2021-02" db="EMBL/GenBank/DDBJ databases">
        <authorList>
            <person name="Nowell W R."/>
        </authorList>
    </citation>
    <scope>NUCLEOTIDE SEQUENCE</scope>
</reference>
<dbReference type="Proteomes" id="UP000663854">
    <property type="component" value="Unassembled WGS sequence"/>
</dbReference>
<feature type="compositionally biased region" description="Low complexity" evidence="1">
    <location>
        <begin position="85"/>
        <end position="145"/>
    </location>
</feature>
<sequence>MKQFKFDRVSVLTLPRRTRKVKPINDIQLNPTIHSTPDKKNSNDPKTLSSTSVSLPSDLIQEKQSLHAMLSMPNNDSKLLPKEMTTTTSTTATTTSATSTTATTTSTTSTTATTTSTTMTTTSTTSTTSKTTSTTSKTTSTTTSTTTSVTTTTARLLVNITQPGDSIVGICNTIAGGSTGAVNFSYPSNENPANAIDGSLSTKYLNGGDSSPSCSGSSAGGINTGFYVTPTISNASVAIGLLFATAADSPSRDPITVTLEGTNATGTTALDLGSSWTLIYSGSTGISSSTDPGRQTYVSQQNFSNTIAFESYRLLITSKRGTANSAQYAEAHIIGYIIL</sequence>
<protein>
    <submittedName>
        <fullName evidence="2">Uncharacterized protein</fullName>
    </submittedName>
</protein>
<proteinExistence type="predicted"/>
<feature type="compositionally biased region" description="Polar residues" evidence="1">
    <location>
        <begin position="44"/>
        <end position="55"/>
    </location>
</feature>
<dbReference type="EMBL" id="CAJNOH010005995">
    <property type="protein sequence ID" value="CAF1416924.1"/>
    <property type="molecule type" value="Genomic_DNA"/>
</dbReference>
<gene>
    <name evidence="2" type="ORF">PYM288_LOCUS35312</name>
</gene>
<accession>A0A815MIN8</accession>
<organism evidence="2 3">
    <name type="scientific">Rotaria sordida</name>
    <dbReference type="NCBI Taxonomy" id="392033"/>
    <lineage>
        <taxon>Eukaryota</taxon>
        <taxon>Metazoa</taxon>
        <taxon>Spiralia</taxon>
        <taxon>Gnathifera</taxon>
        <taxon>Rotifera</taxon>
        <taxon>Eurotatoria</taxon>
        <taxon>Bdelloidea</taxon>
        <taxon>Philodinida</taxon>
        <taxon>Philodinidae</taxon>
        <taxon>Rotaria</taxon>
    </lineage>
</organism>
<feature type="region of interest" description="Disordered" evidence="1">
    <location>
        <begin position="73"/>
        <end position="145"/>
    </location>
</feature>